<organism evidence="2 3">
    <name type="scientific">Solanum verrucosum</name>
    <dbReference type="NCBI Taxonomy" id="315347"/>
    <lineage>
        <taxon>Eukaryota</taxon>
        <taxon>Viridiplantae</taxon>
        <taxon>Streptophyta</taxon>
        <taxon>Embryophyta</taxon>
        <taxon>Tracheophyta</taxon>
        <taxon>Spermatophyta</taxon>
        <taxon>Magnoliopsida</taxon>
        <taxon>eudicotyledons</taxon>
        <taxon>Gunneridae</taxon>
        <taxon>Pentapetalae</taxon>
        <taxon>asterids</taxon>
        <taxon>lamiids</taxon>
        <taxon>Solanales</taxon>
        <taxon>Solanaceae</taxon>
        <taxon>Solanoideae</taxon>
        <taxon>Solaneae</taxon>
        <taxon>Solanum</taxon>
    </lineage>
</organism>
<gene>
    <name evidence="2" type="ORF">MTR67_040653</name>
</gene>
<dbReference type="InterPro" id="IPR036691">
    <property type="entry name" value="Endo/exonu/phosph_ase_sf"/>
</dbReference>
<dbReference type="CDD" id="cd01650">
    <property type="entry name" value="RT_nLTR_like"/>
    <property type="match status" value="1"/>
</dbReference>
<dbReference type="EMBL" id="CP133620">
    <property type="protein sequence ID" value="WMV47268.1"/>
    <property type="molecule type" value="Genomic_DNA"/>
</dbReference>
<evidence type="ECO:0000313" key="3">
    <source>
        <dbReference type="Proteomes" id="UP001234989"/>
    </source>
</evidence>
<dbReference type="SUPFAM" id="SSF56672">
    <property type="entry name" value="DNA/RNA polymerases"/>
    <property type="match status" value="1"/>
</dbReference>
<name>A0AAF0ZRL0_SOLVR</name>
<keyword evidence="3" id="KW-1185">Reference proteome</keyword>
<dbReference type="InterPro" id="IPR011009">
    <property type="entry name" value="Kinase-like_dom_sf"/>
</dbReference>
<dbReference type="SUPFAM" id="SSF56219">
    <property type="entry name" value="DNase I-like"/>
    <property type="match status" value="1"/>
</dbReference>
<protein>
    <recommendedName>
        <fullName evidence="1">Reverse transcriptase domain-containing protein</fullName>
    </recommendedName>
</protein>
<dbReference type="SUPFAM" id="SSF56112">
    <property type="entry name" value="Protein kinase-like (PK-like)"/>
    <property type="match status" value="1"/>
</dbReference>
<reference evidence="2" key="1">
    <citation type="submission" date="2023-08" db="EMBL/GenBank/DDBJ databases">
        <title>A de novo genome assembly of Solanum verrucosum Schlechtendal, a Mexican diploid species geographically isolated from the other diploid A-genome species in potato relatives.</title>
        <authorList>
            <person name="Hosaka K."/>
        </authorList>
    </citation>
    <scope>NUCLEOTIDE SEQUENCE</scope>
    <source>
        <tissue evidence="2">Young leaves</tissue>
    </source>
</reference>
<feature type="domain" description="Reverse transcriptase" evidence="1">
    <location>
        <begin position="971"/>
        <end position="1067"/>
    </location>
</feature>
<dbReference type="PANTHER" id="PTHR33116:SF85">
    <property type="entry name" value="REVERSE TRANSCRIPTASE ZINC-BINDING DOMAIN-CONTAINING PROTEIN"/>
    <property type="match status" value="1"/>
</dbReference>
<dbReference type="Proteomes" id="UP001234989">
    <property type="component" value="Chromosome 9"/>
</dbReference>
<evidence type="ECO:0000259" key="1">
    <source>
        <dbReference type="Pfam" id="PF00078"/>
    </source>
</evidence>
<proteinExistence type="predicted"/>
<dbReference type="Gene3D" id="3.60.10.10">
    <property type="entry name" value="Endonuclease/exonuclease/phosphatase"/>
    <property type="match status" value="1"/>
</dbReference>
<dbReference type="Gene3D" id="1.10.510.10">
    <property type="entry name" value="Transferase(Phosphotransferase) domain 1"/>
    <property type="match status" value="1"/>
</dbReference>
<dbReference type="Pfam" id="PF00078">
    <property type="entry name" value="RVT_1"/>
    <property type="match status" value="1"/>
</dbReference>
<evidence type="ECO:0000313" key="2">
    <source>
        <dbReference type="EMBL" id="WMV47268.1"/>
    </source>
</evidence>
<dbReference type="InterPro" id="IPR000477">
    <property type="entry name" value="RT_dom"/>
</dbReference>
<dbReference type="PANTHER" id="PTHR33116">
    <property type="entry name" value="REVERSE TRANSCRIPTASE ZINC-BINDING DOMAIN-CONTAINING PROTEIN-RELATED-RELATED"/>
    <property type="match status" value="1"/>
</dbReference>
<sequence length="1333" mass="154105">VEGNHGNFGCFYLSENLDVNDEYTFWVQKDIDEYEHELLHALPDSIGQGGALDLYNDQHMCMHFGMNFSDNNDQCINPEGFARFLGLLESIPFNDSSTNDHARADSRYILKKKYDRGSYGEVWLAFYWNCSHVIKSPKGSNFSANTMNEGANNETRKNPSSADVCDDGPSKGSMFILKRIMGSTLSPFLFVLAMDALMRHIQEEVSWCLLFADDIVLVEDMQSDIKVRLEVISKKASSKYLGSVIQGNWEIEEDVTHRIGVEWMKQRLASGVLYDKNVPPLLKGRIRIGMKFRAKVGWPPWRIRCGNNCKQVEKGTAVYLSGLREKYFGELFLNAYTVLGGSLQVEESNSLLLNARPDLHDPVRIHESADLERQSTLRFDKVYGKKEDMRRTAFEDGLNHIARYVESFESRSNEIWLVFRHEGISLSKLLYTAEEVINDSDGGNENIKHIQILHPSKWWKRLKTTEAGREEMRNLIWQLLMALKSCHDRNITHRDIKPDPITFELQALERQRVVFDNEDFDCHSNCEADDEGDEGSTYSLSLHDFQDQSLEIPKQITCLIDAATDSDQSSISRNNFHLHLPWHGEGIPGQQVIHTPSVISTSKWTKLVMVKACKAFGVNAIGFEHELLGMILRMDQRRQDQAKQRVSSSEGDSKMKKKKGEQFRWCYTGVYGPHTNSEREDLWYELALIRGTWDGQWVLGGDFNVCRFDYEKFNCHRRTRAMENFSETTLDLGLMDLPLRGAQYTWSRGTELLQASRIDRFLISSEWNDSFKTINQVALPRGEGFLDSVKNWWSSYEVGGSPDFVLVQKLKYLKKDISTWNKEVFGKLEEQRSQALNDLTNLEQSSEGRILSEAENAQMINLQTHLEQLAKIEEVSWRQKSRCLWLKDGDRNTKYFQSVANANRREFEEEEIFSVIKSCAPDKTPGPDGLTMAFFQHAWKIIKYEIIKALRHYHQHCHMVKSVNATFISLIPKKKGAIELRDHRPISLISSIYKITSKLLANRLKTVIGKLVSGSQNAFVRGRQISDAALIANEALDWKIKSGEPGLLVKLDIEKAFDKHKSTEIWTGVIEKFEKRLATWQLQYLSFGGRVTLINSVLDSLPTYYMALLPMPSEVIEHIDKIRRDFLWKGNREKHKFHLIEWEKVTQPKYQGGLGIKNLAAHNKSMMMKWLWRYNLEDAGLWKEVIIAKHGRLNQWCSNITTLPYGVGLWKSIRMLWDTFDQNAYFELGNGLLLKFWTDKWLGNTTLQEDFPDLFRIAQDPNFVIAANREGINWDMRFRRNMHDWEVNDLVDLFARLQHCHINLQAGDKLKWGHQKRVYTVKEGYQQLCSRNP</sequence>
<accession>A0AAF0ZRL0</accession>
<dbReference type="InterPro" id="IPR043502">
    <property type="entry name" value="DNA/RNA_pol_sf"/>
</dbReference>
<feature type="non-terminal residue" evidence="2">
    <location>
        <position position="1"/>
    </location>
</feature>